<dbReference type="InterPro" id="IPR058913">
    <property type="entry name" value="Integrase_dom_put"/>
</dbReference>
<feature type="domain" description="Integrase core" evidence="1">
    <location>
        <begin position="171"/>
        <end position="339"/>
    </location>
</feature>
<dbReference type="InterPro" id="IPR036397">
    <property type="entry name" value="RNaseH_sf"/>
</dbReference>
<dbReference type="Pfam" id="PF24764">
    <property type="entry name" value="rva_4"/>
    <property type="match status" value="1"/>
</dbReference>
<name>A0ABD1KSE2_9TELE</name>
<gene>
    <name evidence="2" type="ORF">ACEWY4_003826</name>
</gene>
<dbReference type="Proteomes" id="UP001591681">
    <property type="component" value="Unassembled WGS sequence"/>
</dbReference>
<keyword evidence="3" id="KW-1185">Reference proteome</keyword>
<dbReference type="EMBL" id="JBHFQA010000003">
    <property type="protein sequence ID" value="KAL2102065.1"/>
    <property type="molecule type" value="Genomic_DNA"/>
</dbReference>
<dbReference type="InterPro" id="IPR012337">
    <property type="entry name" value="RNaseH-like_sf"/>
</dbReference>
<accession>A0ABD1KSE2</accession>
<organism evidence="2 3">
    <name type="scientific">Coilia grayii</name>
    <name type="common">Gray's grenadier anchovy</name>
    <dbReference type="NCBI Taxonomy" id="363190"/>
    <lineage>
        <taxon>Eukaryota</taxon>
        <taxon>Metazoa</taxon>
        <taxon>Chordata</taxon>
        <taxon>Craniata</taxon>
        <taxon>Vertebrata</taxon>
        <taxon>Euteleostomi</taxon>
        <taxon>Actinopterygii</taxon>
        <taxon>Neopterygii</taxon>
        <taxon>Teleostei</taxon>
        <taxon>Clupei</taxon>
        <taxon>Clupeiformes</taxon>
        <taxon>Clupeoidei</taxon>
        <taxon>Engraulidae</taxon>
        <taxon>Coilinae</taxon>
        <taxon>Coilia</taxon>
    </lineage>
</organism>
<evidence type="ECO:0000259" key="1">
    <source>
        <dbReference type="Pfam" id="PF24764"/>
    </source>
</evidence>
<dbReference type="Gene3D" id="3.30.420.10">
    <property type="entry name" value="Ribonuclease H-like superfamily/Ribonuclease H"/>
    <property type="match status" value="1"/>
</dbReference>
<dbReference type="SUPFAM" id="SSF53098">
    <property type="entry name" value="Ribonuclease H-like"/>
    <property type="match status" value="1"/>
</dbReference>
<reference evidence="2 3" key="1">
    <citation type="submission" date="2024-09" db="EMBL/GenBank/DDBJ databases">
        <title>A chromosome-level genome assembly of Gray's grenadier anchovy, Coilia grayii.</title>
        <authorList>
            <person name="Fu Z."/>
        </authorList>
    </citation>
    <scope>NUCLEOTIDE SEQUENCE [LARGE SCALE GENOMIC DNA]</scope>
    <source>
        <strain evidence="2">G4</strain>
        <tissue evidence="2">Muscle</tissue>
    </source>
</reference>
<comment type="caution">
    <text evidence="2">The sequence shown here is derived from an EMBL/GenBank/DDBJ whole genome shotgun (WGS) entry which is preliminary data.</text>
</comment>
<dbReference type="AlphaFoldDB" id="A0ABD1KSE2"/>
<dbReference type="PANTHER" id="PTHR46791">
    <property type="entry name" value="EXPRESSED PROTEIN"/>
    <property type="match status" value="1"/>
</dbReference>
<sequence length="353" mass="40144">MAHLHFICSNELTSLRSVSNQVSIPEDVLNAITNLHEVVTQKIEQQNRPYAEVELLDSGVGCPKIKLNEHKLRVLLEMDLSVPSIQTSCCWTRMWESMRRVDGAGVSSRLARSAYGCVVRRVYSVPAPLSLVLLDTNHKLIRQVSLFSYMAVFYKHNLNATQNMLCLICCLNRYGFVIFGAIDGFSRKIMYMGAATDNKASTALEFFLHSVEKHGVPVRVRGDQGCENVDTARWMFTVHGCDRGSFMAGKSVHNQRIERLWRDLWMSVTSIYYNMFHCLEEDGLLDPSDSHHLFAALYVFLPRLQADLESFTQAWDNHSLRTEQNLTPNQLWAMGQIQNPVSPPIIDSQVESK</sequence>
<protein>
    <recommendedName>
        <fullName evidence="1">Integrase core domain-containing protein</fullName>
    </recommendedName>
</protein>
<evidence type="ECO:0000313" key="2">
    <source>
        <dbReference type="EMBL" id="KAL2102065.1"/>
    </source>
</evidence>
<dbReference type="PANTHER" id="PTHR46791:SF11">
    <property type="entry name" value="INTEGRASE CATALYTIC DOMAIN-CONTAINING PROTEIN"/>
    <property type="match status" value="1"/>
</dbReference>
<evidence type="ECO:0000313" key="3">
    <source>
        <dbReference type="Proteomes" id="UP001591681"/>
    </source>
</evidence>
<proteinExistence type="predicted"/>